<protein>
    <recommendedName>
        <fullName evidence="3">CBS domain-containing protein</fullName>
    </recommendedName>
</protein>
<evidence type="ECO:0000313" key="1">
    <source>
        <dbReference type="EMBL" id="TQL64019.1"/>
    </source>
</evidence>
<sequence length="240" mass="25610">MGIRTEQFASELIAATDAIEAELRAGNDLERVHGLGAVTRAAIAAGDPVATHYGIDLWRLSSHRESVAHQHHDAPDPMGILDGNVVARAERILQEIRRPSRAIRFASSAIARAASGDALGPWLAVMREREISQIPVYDNGTFAGLLTTNGIARWLALHVDDNGDALIEEARVRDVLSHVESYEVAVFLPVTVSVAEAIATLSPAAGPKVVILTASGRDTDPPQGLLVRSDLGELQEALAL</sequence>
<keyword evidence="2" id="KW-1185">Reference proteome</keyword>
<dbReference type="Gene3D" id="3.10.580.10">
    <property type="entry name" value="CBS-domain"/>
    <property type="match status" value="1"/>
</dbReference>
<comment type="caution">
    <text evidence="1">The sequence shown here is derived from an EMBL/GenBank/DDBJ whole genome shotgun (WGS) entry which is preliminary data.</text>
</comment>
<dbReference type="RefSeq" id="WP_142118640.1">
    <property type="nucleotide sequence ID" value="NZ_BAAASV010000003.1"/>
</dbReference>
<dbReference type="Proteomes" id="UP000315389">
    <property type="component" value="Unassembled WGS sequence"/>
</dbReference>
<evidence type="ECO:0008006" key="3">
    <source>
        <dbReference type="Google" id="ProtNLM"/>
    </source>
</evidence>
<name>A0A542ZUP5_RARFA</name>
<proteinExistence type="predicted"/>
<reference evidence="1 2" key="1">
    <citation type="submission" date="2019-06" db="EMBL/GenBank/DDBJ databases">
        <title>Sequencing the genomes of 1000 actinobacteria strains.</title>
        <authorList>
            <person name="Klenk H.-P."/>
        </authorList>
    </citation>
    <scope>NUCLEOTIDE SEQUENCE [LARGE SCALE GENOMIC DNA]</scope>
    <source>
        <strain evidence="1 2">DSM 4813</strain>
    </source>
</reference>
<dbReference type="OrthoDB" id="4417510at2"/>
<accession>A0A542ZUP5</accession>
<evidence type="ECO:0000313" key="2">
    <source>
        <dbReference type="Proteomes" id="UP000315389"/>
    </source>
</evidence>
<dbReference type="EMBL" id="VFOS01000001">
    <property type="protein sequence ID" value="TQL64019.1"/>
    <property type="molecule type" value="Genomic_DNA"/>
</dbReference>
<dbReference type="InterPro" id="IPR046342">
    <property type="entry name" value="CBS_dom_sf"/>
</dbReference>
<dbReference type="AlphaFoldDB" id="A0A542ZUP5"/>
<dbReference type="SUPFAM" id="SSF54631">
    <property type="entry name" value="CBS-domain pair"/>
    <property type="match status" value="1"/>
</dbReference>
<gene>
    <name evidence="1" type="ORF">FB461_0504</name>
</gene>
<organism evidence="1 2">
    <name type="scientific">Rarobacter faecitabidus</name>
    <dbReference type="NCBI Taxonomy" id="13243"/>
    <lineage>
        <taxon>Bacteria</taxon>
        <taxon>Bacillati</taxon>
        <taxon>Actinomycetota</taxon>
        <taxon>Actinomycetes</taxon>
        <taxon>Micrococcales</taxon>
        <taxon>Rarobacteraceae</taxon>
        <taxon>Rarobacter</taxon>
    </lineage>
</organism>